<keyword evidence="1" id="KW-1133">Transmembrane helix</keyword>
<accession>A0A1I4T586</accession>
<name>A0A1I4T586_9GAMM</name>
<feature type="transmembrane region" description="Helical" evidence="1">
    <location>
        <begin position="52"/>
        <end position="72"/>
    </location>
</feature>
<evidence type="ECO:0000256" key="1">
    <source>
        <dbReference type="SAM" id="Phobius"/>
    </source>
</evidence>
<keyword evidence="3" id="KW-1185">Reference proteome</keyword>
<evidence type="ECO:0000313" key="2">
    <source>
        <dbReference type="EMBL" id="SFM71787.1"/>
    </source>
</evidence>
<sequence>MEALLILAGMLLLLLGWVALAGRSWTLGMSRWLLALLLPWFTLLVRRQGYPLWPRILLLLGTLSLAGGLLALQQQQPARFAALTSLASPTAQQQQLPAGTLLGVDFQPHEARLEGRQLRLIERRGSREHKSLRILLDTVPLSSRQLHLQLLPGDSGPWPELLLQRHPGGFAEPQLMRIERDYSIDLHFQPQPDGQLRIQLHLQLPVVWSTRISGDIRLEQTPDWLQAVSLLASQTTTREAEALPEPVPAASAVRWEPIGVEQLLASPGRWEGRQARLVSESGRVHQGLLRGLTPERRILLELPQGGNQVMLQFFPMSLTRIEVVVDD</sequence>
<reference evidence="3" key="1">
    <citation type="submission" date="2016-10" db="EMBL/GenBank/DDBJ databases">
        <authorList>
            <person name="Varghese N."/>
            <person name="Submissions S."/>
        </authorList>
    </citation>
    <scope>NUCLEOTIDE SEQUENCE [LARGE SCALE GENOMIC DNA]</scope>
    <source>
        <strain evidence="3">DSM 24213</strain>
    </source>
</reference>
<protein>
    <submittedName>
        <fullName evidence="2">Uncharacterized protein</fullName>
    </submittedName>
</protein>
<proteinExistence type="predicted"/>
<dbReference type="Proteomes" id="UP000243629">
    <property type="component" value="Unassembled WGS sequence"/>
</dbReference>
<evidence type="ECO:0000313" key="3">
    <source>
        <dbReference type="Proteomes" id="UP000243629"/>
    </source>
</evidence>
<dbReference type="EMBL" id="FOUI01000013">
    <property type="protein sequence ID" value="SFM71787.1"/>
    <property type="molecule type" value="Genomic_DNA"/>
</dbReference>
<dbReference type="STRING" id="1720063.SAMN05216217_1132"/>
<dbReference type="RefSeq" id="WP_093477180.1">
    <property type="nucleotide sequence ID" value="NZ_FOUI01000013.1"/>
</dbReference>
<keyword evidence="1" id="KW-0472">Membrane</keyword>
<keyword evidence="1" id="KW-0812">Transmembrane</keyword>
<dbReference type="OrthoDB" id="6867845at2"/>
<dbReference type="AlphaFoldDB" id="A0A1I4T586"/>
<gene>
    <name evidence="2" type="ORF">SAMN05216217_1132</name>
</gene>
<organism evidence="2 3">
    <name type="scientific">Halopseudomonas yangmingensis</name>
    <dbReference type="NCBI Taxonomy" id="1720063"/>
    <lineage>
        <taxon>Bacteria</taxon>
        <taxon>Pseudomonadati</taxon>
        <taxon>Pseudomonadota</taxon>
        <taxon>Gammaproteobacteria</taxon>
        <taxon>Pseudomonadales</taxon>
        <taxon>Pseudomonadaceae</taxon>
        <taxon>Halopseudomonas</taxon>
    </lineage>
</organism>